<evidence type="ECO:0000259" key="10">
    <source>
        <dbReference type="PROSITE" id="PS51790"/>
    </source>
</evidence>
<accession>A0A348HCL6</accession>
<comment type="catalytic activity">
    <reaction evidence="7 9">
        <text>L-methionyl-[protein] + [thioredoxin]-disulfide + H2O = L-methionyl-(R)-S-oxide-[protein] + [thioredoxin]-dithiol</text>
        <dbReference type="Rhea" id="RHEA:24164"/>
        <dbReference type="Rhea" id="RHEA-COMP:10698"/>
        <dbReference type="Rhea" id="RHEA-COMP:10700"/>
        <dbReference type="Rhea" id="RHEA-COMP:12313"/>
        <dbReference type="Rhea" id="RHEA-COMP:12314"/>
        <dbReference type="ChEBI" id="CHEBI:15377"/>
        <dbReference type="ChEBI" id="CHEBI:16044"/>
        <dbReference type="ChEBI" id="CHEBI:29950"/>
        <dbReference type="ChEBI" id="CHEBI:45764"/>
        <dbReference type="ChEBI" id="CHEBI:50058"/>
        <dbReference type="EC" id="1.8.4.12"/>
    </reaction>
</comment>
<dbReference type="GO" id="GO:0008270">
    <property type="term" value="F:zinc ion binding"/>
    <property type="evidence" value="ECO:0007669"/>
    <property type="project" value="UniProtKB-UniRule"/>
</dbReference>
<dbReference type="GO" id="GO:0033743">
    <property type="term" value="F:peptide-methionine (R)-S-oxide reductase activity"/>
    <property type="evidence" value="ECO:0007669"/>
    <property type="project" value="UniProtKB-UniRule"/>
</dbReference>
<dbReference type="Proteomes" id="UP000267342">
    <property type="component" value="Chromosome"/>
</dbReference>
<keyword evidence="12" id="KW-1185">Reference proteome</keyword>
<evidence type="ECO:0000256" key="5">
    <source>
        <dbReference type="ARBA" id="ARBA00022833"/>
    </source>
</evidence>
<feature type="active site" description="Nucleophile" evidence="9">
    <location>
        <position position="127"/>
    </location>
</feature>
<dbReference type="OrthoDB" id="9785497at2"/>
<keyword evidence="4 9" id="KW-0479">Metal-binding</keyword>
<keyword evidence="6 9" id="KW-0560">Oxidoreductase</keyword>
<evidence type="ECO:0000256" key="2">
    <source>
        <dbReference type="ARBA" id="ARBA00012499"/>
    </source>
</evidence>
<dbReference type="FunFam" id="2.170.150.20:FF:000001">
    <property type="entry name" value="Peptide methionine sulfoxide reductase MsrB"/>
    <property type="match status" value="1"/>
</dbReference>
<dbReference type="HAMAP" id="MF_01400">
    <property type="entry name" value="MsrB"/>
    <property type="match status" value="1"/>
</dbReference>
<evidence type="ECO:0000256" key="6">
    <source>
        <dbReference type="ARBA" id="ARBA00023002"/>
    </source>
</evidence>
<dbReference type="InterPro" id="IPR028427">
    <property type="entry name" value="Met_Sox_Rdtase_MsrB"/>
</dbReference>
<dbReference type="Pfam" id="PF01641">
    <property type="entry name" value="SelR"/>
    <property type="match status" value="1"/>
</dbReference>
<feature type="binding site" evidence="9">
    <location>
        <position position="106"/>
    </location>
    <ligand>
        <name>Zn(2+)</name>
        <dbReference type="ChEBI" id="CHEBI:29105"/>
    </ligand>
</feature>
<dbReference type="SUPFAM" id="SSF51316">
    <property type="entry name" value="Mss4-like"/>
    <property type="match status" value="1"/>
</dbReference>
<dbReference type="GO" id="GO:0030091">
    <property type="term" value="P:protein repair"/>
    <property type="evidence" value="ECO:0007669"/>
    <property type="project" value="InterPro"/>
</dbReference>
<dbReference type="AlphaFoldDB" id="A0A348HCL6"/>
<evidence type="ECO:0000256" key="4">
    <source>
        <dbReference type="ARBA" id="ARBA00022723"/>
    </source>
</evidence>
<dbReference type="NCBIfam" id="TIGR00357">
    <property type="entry name" value="peptide-methionine (R)-S-oxide reductase MsrB"/>
    <property type="match status" value="1"/>
</dbReference>
<dbReference type="GO" id="GO:0006979">
    <property type="term" value="P:response to oxidative stress"/>
    <property type="evidence" value="ECO:0007669"/>
    <property type="project" value="InterPro"/>
</dbReference>
<dbReference type="EC" id="1.8.4.12" evidence="2 9"/>
<reference evidence="11 12" key="1">
    <citation type="submission" date="2018-09" db="EMBL/GenBank/DDBJ databases">
        <title>Zymobacter palmae IAM14233 (=T109) whole genome analysis.</title>
        <authorList>
            <person name="Yanase H."/>
        </authorList>
    </citation>
    <scope>NUCLEOTIDE SEQUENCE [LARGE SCALE GENOMIC DNA]</scope>
    <source>
        <strain evidence="11 12">IAM14233</strain>
    </source>
</reference>
<dbReference type="RefSeq" id="WP_027704919.1">
    <property type="nucleotide sequence ID" value="NZ_AP018933.1"/>
</dbReference>
<dbReference type="STRING" id="1123510.GCA_000620025_01541"/>
<keyword evidence="5 9" id="KW-0862">Zinc</keyword>
<feature type="binding site" evidence="9">
    <location>
        <position position="57"/>
    </location>
    <ligand>
        <name>Zn(2+)</name>
        <dbReference type="ChEBI" id="CHEBI:29105"/>
    </ligand>
</feature>
<name>A0A348HCL6_9GAMM</name>
<dbReference type="Gene3D" id="2.170.150.20">
    <property type="entry name" value="Peptide methionine sulfoxide reductase"/>
    <property type="match status" value="1"/>
</dbReference>
<dbReference type="PROSITE" id="PS51790">
    <property type="entry name" value="MSRB"/>
    <property type="match status" value="1"/>
</dbReference>
<evidence type="ECO:0000256" key="8">
    <source>
        <dbReference type="ARBA" id="ARBA00075819"/>
    </source>
</evidence>
<comment type="similarity">
    <text evidence="1 9">Belongs to the MsrB Met sulfoxide reductase family.</text>
</comment>
<evidence type="ECO:0000256" key="9">
    <source>
        <dbReference type="HAMAP-Rule" id="MF_01400"/>
    </source>
</evidence>
<evidence type="ECO:0000256" key="7">
    <source>
        <dbReference type="ARBA" id="ARBA00048488"/>
    </source>
</evidence>
<organism evidence="11 12">
    <name type="scientific">Zymobacter palmae</name>
    <dbReference type="NCBI Taxonomy" id="33074"/>
    <lineage>
        <taxon>Bacteria</taxon>
        <taxon>Pseudomonadati</taxon>
        <taxon>Pseudomonadota</taxon>
        <taxon>Gammaproteobacteria</taxon>
        <taxon>Oceanospirillales</taxon>
        <taxon>Halomonadaceae</taxon>
        <taxon>Zymobacter group</taxon>
        <taxon>Zymobacter</taxon>
    </lineage>
</organism>
<feature type="binding site" evidence="9">
    <location>
        <position position="103"/>
    </location>
    <ligand>
        <name>Zn(2+)</name>
        <dbReference type="ChEBI" id="CHEBI:29105"/>
    </ligand>
</feature>
<dbReference type="PANTHER" id="PTHR10173">
    <property type="entry name" value="METHIONINE SULFOXIDE REDUCTASE"/>
    <property type="match status" value="1"/>
</dbReference>
<dbReference type="KEGG" id="zpl:ZBT109_0580"/>
<gene>
    <name evidence="9" type="primary">msrB</name>
    <name evidence="11" type="ORF">ZBT109_0580</name>
</gene>
<feature type="binding site" evidence="9">
    <location>
        <position position="54"/>
    </location>
    <ligand>
        <name>Zn(2+)</name>
        <dbReference type="ChEBI" id="CHEBI:29105"/>
    </ligand>
</feature>
<dbReference type="InterPro" id="IPR002579">
    <property type="entry name" value="Met_Sox_Rdtase_MsrB_dom"/>
</dbReference>
<comment type="cofactor">
    <cofactor evidence="9">
        <name>Zn(2+)</name>
        <dbReference type="ChEBI" id="CHEBI:29105"/>
    </cofactor>
    <text evidence="9">Binds 1 zinc ion per subunit. The zinc ion is important for the structural integrity of the protein.</text>
</comment>
<evidence type="ECO:0000256" key="1">
    <source>
        <dbReference type="ARBA" id="ARBA00007174"/>
    </source>
</evidence>
<evidence type="ECO:0000313" key="12">
    <source>
        <dbReference type="Proteomes" id="UP000267342"/>
    </source>
</evidence>
<sequence length="148" mass="16868">MPHHKRHADHIHKSDQEWKAQLTPEQYHVTRQAGTEAPFSGDYRVSPTPGTFHCVCCDAPLFDNDDKYESGCGWPSFDRPLPDAHIEEHFDTSHGMRRVEVRCRRCGAHLGHVFPDGPQNTTGMRYCINSVSLRFHASTHNESDGDRT</sequence>
<evidence type="ECO:0000313" key="11">
    <source>
        <dbReference type="EMBL" id="BBG29368.1"/>
    </source>
</evidence>
<feature type="domain" description="MsrB" evidence="10">
    <location>
        <begin position="15"/>
        <end position="138"/>
    </location>
</feature>
<protein>
    <recommendedName>
        <fullName evidence="3 9">Peptide methionine sulfoxide reductase MsrB</fullName>
        <ecNumber evidence="2 9">1.8.4.12</ecNumber>
    </recommendedName>
    <alternativeName>
        <fullName evidence="8 9">Peptide-methionine (R)-S-oxide reductase</fullName>
    </alternativeName>
</protein>
<dbReference type="PANTHER" id="PTHR10173:SF52">
    <property type="entry name" value="METHIONINE-R-SULFOXIDE REDUCTASE B1"/>
    <property type="match status" value="1"/>
</dbReference>
<dbReference type="InterPro" id="IPR011057">
    <property type="entry name" value="Mss4-like_sf"/>
</dbReference>
<evidence type="ECO:0000256" key="3">
    <source>
        <dbReference type="ARBA" id="ARBA00021130"/>
    </source>
</evidence>
<proteinExistence type="inferred from homology"/>
<dbReference type="EMBL" id="AP018933">
    <property type="protein sequence ID" value="BBG29368.1"/>
    <property type="molecule type" value="Genomic_DNA"/>
</dbReference>
<dbReference type="GO" id="GO:0005737">
    <property type="term" value="C:cytoplasm"/>
    <property type="evidence" value="ECO:0007669"/>
    <property type="project" value="TreeGrafter"/>
</dbReference>